<dbReference type="InterPro" id="IPR022812">
    <property type="entry name" value="Dynamin"/>
</dbReference>
<dbReference type="GeneID" id="100080247"/>
<evidence type="ECO:0000256" key="1">
    <source>
        <dbReference type="ARBA" id="ARBA00004496"/>
    </source>
</evidence>
<sequence>MFKTRDSSVKKSLRRGRKMTFSQPLNKVSDSPMMSDSPMTFGLMANLQSLTLKDSNEHFLNGISFGTPFPMISNQKEQKMKETETSLLYDQYEEKVRPCIDLIDSLRALGVEKDMALPAIAVIGDQSSGKSSVLEALSGVSLPRGSGIVTRCPLVLKLKKLKLQQPWRGKITYRAQEIELQSSLEVEKEINKAQDVIAGKGVGISYELISLEISSPNVPDLTMIDLPGIARVAVGNQPLDIGKKIKSLIREYIQKQETIILVVVPSNVDIVTTEALRMAREVDPSGERTLGILTKPDLVDRGTEENIVNLIRNLTVHLRKGYMIVKCRGQKDLQEKLSLTAAIKKEKLFFEEHQHFRVLLEEKKATIPLLAERLTAELIEHINKCLPMLMMQIKDSHQKAIEELRKCHTSIPEGEGERMFFLVDKIKLFNQDISASILGEETVYNNEKRLFTKLRVEFRNWGQKLKTSSDTVQKFTNEEVLKYENQYRGRELPGFINYSMFETIVKQYIQELEDPAIDLLQVVAEIVQETFTTVAQRNFEDFFNLHRTVKSKIEDLKQEQEEEAERMIRLHFKMEKIIYCQDQEYIRILQQIKGDPSKDNGPFVLTQKNNFFFHSALNTPDSALGQHLNAYFKEASNRLSNYIPMMVQFFVLRSFGDRLQEEMMILIQDKEKLDWLLKEQNDTVTKRQFLKERIRRLTLARRHLSKFPG</sequence>
<keyword evidence="10" id="KW-1185">Reference proteome</keyword>
<gene>
    <name evidence="9" type="primary">LOC100080247</name>
</gene>
<dbReference type="RefSeq" id="XP_016082829.2">
    <property type="nucleotide sequence ID" value="XM_016227343.3"/>
</dbReference>
<feature type="region of interest" description="Disordered" evidence="6">
    <location>
        <begin position="1"/>
        <end position="33"/>
    </location>
</feature>
<dbReference type="PROSITE" id="PS00410">
    <property type="entry name" value="G_DYNAMIN_1"/>
    <property type="match status" value="1"/>
</dbReference>
<dbReference type="GO" id="GO:0003924">
    <property type="term" value="F:GTPase activity"/>
    <property type="evidence" value="ECO:0000318"/>
    <property type="project" value="GO_Central"/>
</dbReference>
<dbReference type="SMART" id="SM00053">
    <property type="entry name" value="DYNc"/>
    <property type="match status" value="1"/>
</dbReference>
<keyword evidence="4 5" id="KW-0342">GTP-binding</keyword>
<dbReference type="PROSITE" id="PS51388">
    <property type="entry name" value="GED"/>
    <property type="match status" value="1"/>
</dbReference>
<dbReference type="GO" id="GO:0098793">
    <property type="term" value="C:presynapse"/>
    <property type="evidence" value="ECO:0007669"/>
    <property type="project" value="GOC"/>
</dbReference>
<feature type="domain" description="GED" evidence="7">
    <location>
        <begin position="621"/>
        <end position="709"/>
    </location>
</feature>
<reference evidence="9 10" key="1">
    <citation type="journal article" date="2008" name="Nature">
        <title>Genome analysis of the platypus reveals unique signatures of evolution.</title>
        <authorList>
            <person name="Warren W.C."/>
            <person name="Hillier L.W."/>
            <person name="Marshall Graves J.A."/>
            <person name="Birney E."/>
            <person name="Ponting C.P."/>
            <person name="Grutzner F."/>
            <person name="Belov K."/>
            <person name="Miller W."/>
            <person name="Clarke L."/>
            <person name="Chinwalla A.T."/>
            <person name="Yang S.P."/>
            <person name="Heger A."/>
            <person name="Locke D.P."/>
            <person name="Miethke P."/>
            <person name="Waters P.D."/>
            <person name="Veyrunes F."/>
            <person name="Fulton L."/>
            <person name="Fulton B."/>
            <person name="Graves T."/>
            <person name="Wallis J."/>
            <person name="Puente X.S."/>
            <person name="Lopez-Otin C."/>
            <person name="Ordonez G.R."/>
            <person name="Eichler E.E."/>
            <person name="Chen L."/>
            <person name="Cheng Z."/>
            <person name="Deakin J.E."/>
            <person name="Alsop A."/>
            <person name="Thompson K."/>
            <person name="Kirby P."/>
            <person name="Papenfuss A.T."/>
            <person name="Wakefield M.J."/>
            <person name="Olender T."/>
            <person name="Lancet D."/>
            <person name="Huttley G.A."/>
            <person name="Smit A.F."/>
            <person name="Pask A."/>
            <person name="Temple-Smith P."/>
            <person name="Batzer M.A."/>
            <person name="Walker J.A."/>
            <person name="Konkel M.K."/>
            <person name="Harris R.S."/>
            <person name="Whittington C.M."/>
            <person name="Wong E.S."/>
            <person name="Gemmell N.J."/>
            <person name="Buschiazzo E."/>
            <person name="Vargas Jentzsch I.M."/>
            <person name="Merkel A."/>
            <person name="Schmitz J."/>
            <person name="Zemann A."/>
            <person name="Churakov G."/>
            <person name="Kriegs J.O."/>
            <person name="Brosius J."/>
            <person name="Murchison E.P."/>
            <person name="Sachidanandam R."/>
            <person name="Smith C."/>
            <person name="Hannon G.J."/>
            <person name="Tsend-Ayush E."/>
            <person name="McMillan D."/>
            <person name="Attenborough R."/>
            <person name="Rens W."/>
            <person name="Ferguson-Smith M."/>
            <person name="Lefevre C.M."/>
            <person name="Sharp J.A."/>
            <person name="Nicholas K.R."/>
            <person name="Ray D.A."/>
            <person name="Kube M."/>
            <person name="Reinhardt R."/>
            <person name="Pringle T.H."/>
            <person name="Taylor J."/>
            <person name="Jones R.C."/>
            <person name="Nixon B."/>
            <person name="Dacheux J.L."/>
            <person name="Niwa H."/>
            <person name="Sekita Y."/>
            <person name="Huang X."/>
            <person name="Stark A."/>
            <person name="Kheradpour P."/>
            <person name="Kellis M."/>
            <person name="Flicek P."/>
            <person name="Chen Y."/>
            <person name="Webber C."/>
            <person name="Hardison R."/>
            <person name="Nelson J."/>
            <person name="Hallsworth-Pepin K."/>
            <person name="Delehaunty K."/>
            <person name="Markovic C."/>
            <person name="Minx P."/>
            <person name="Feng Y."/>
            <person name="Kremitzki C."/>
            <person name="Mitreva M."/>
            <person name="Glasscock J."/>
            <person name="Wylie T."/>
            <person name="Wohldmann P."/>
            <person name="Thiru P."/>
            <person name="Nhan M.N."/>
            <person name="Pohl C.S."/>
            <person name="Smith S.M."/>
            <person name="Hou S."/>
            <person name="Nefedov M."/>
            <person name="de Jong P.J."/>
            <person name="Renfree M.B."/>
            <person name="Mardis E.R."/>
            <person name="Wilson R.K."/>
        </authorList>
    </citation>
    <scope>NUCLEOTIDE SEQUENCE [LARGE SCALE GENOMIC DNA]</scope>
    <source>
        <strain evidence="9 10">Glennie</strain>
    </source>
</reference>
<dbReference type="SMART" id="SM00302">
    <property type="entry name" value="GED"/>
    <property type="match status" value="1"/>
</dbReference>
<comment type="subcellular location">
    <subcellularLocation>
        <location evidence="1">Cytoplasm</location>
    </subcellularLocation>
</comment>
<protein>
    <submittedName>
        <fullName evidence="9">FAM3 metabolism regulating signaling molecule B</fullName>
    </submittedName>
</protein>
<reference evidence="9" key="3">
    <citation type="submission" date="2025-09" db="UniProtKB">
        <authorList>
            <consortium name="Ensembl"/>
        </authorList>
    </citation>
    <scope>IDENTIFICATION</scope>
    <source>
        <strain evidence="9">Glennie</strain>
    </source>
</reference>
<dbReference type="OrthoDB" id="5061070at2759"/>
<dbReference type="eggNOG" id="KOG0446">
    <property type="taxonomic scope" value="Eukaryota"/>
</dbReference>
<feature type="domain" description="Dynamin-type G" evidence="8">
    <location>
        <begin position="114"/>
        <end position="387"/>
    </location>
</feature>
<dbReference type="CDD" id="cd08771">
    <property type="entry name" value="DLP_1"/>
    <property type="match status" value="1"/>
</dbReference>
<dbReference type="Pfam" id="PF00350">
    <property type="entry name" value="Dynamin_N"/>
    <property type="match status" value="1"/>
</dbReference>
<evidence type="ECO:0000259" key="8">
    <source>
        <dbReference type="PROSITE" id="PS51718"/>
    </source>
</evidence>
<evidence type="ECO:0000256" key="4">
    <source>
        <dbReference type="ARBA" id="ARBA00023134"/>
    </source>
</evidence>
<dbReference type="PRINTS" id="PR00195">
    <property type="entry name" value="DYNAMIN"/>
</dbReference>
<dbReference type="GO" id="GO:0005886">
    <property type="term" value="C:plasma membrane"/>
    <property type="evidence" value="ECO:0000318"/>
    <property type="project" value="GO_Central"/>
</dbReference>
<dbReference type="InterPro" id="IPR027417">
    <property type="entry name" value="P-loop_NTPase"/>
</dbReference>
<evidence type="ECO:0000313" key="10">
    <source>
        <dbReference type="Proteomes" id="UP000002279"/>
    </source>
</evidence>
<dbReference type="Proteomes" id="UP000002279">
    <property type="component" value="Chromosome 18"/>
</dbReference>
<dbReference type="KEGG" id="oaa:100080247"/>
<dbReference type="RefSeq" id="XP_028902463.1">
    <property type="nucleotide sequence ID" value="XM_029046630.2"/>
</dbReference>
<dbReference type="InterPro" id="IPR030381">
    <property type="entry name" value="G_DYNAMIN_dom"/>
</dbReference>
<evidence type="ECO:0000256" key="6">
    <source>
        <dbReference type="SAM" id="MobiDB-lite"/>
    </source>
</evidence>
<dbReference type="GeneTree" id="ENSGT00940000155686"/>
<dbReference type="Gene3D" id="3.40.50.300">
    <property type="entry name" value="P-loop containing nucleotide triphosphate hydrolases"/>
    <property type="match status" value="1"/>
</dbReference>
<dbReference type="Pfam" id="PF02212">
    <property type="entry name" value="GED"/>
    <property type="match status" value="1"/>
</dbReference>
<evidence type="ECO:0000256" key="5">
    <source>
        <dbReference type="RuleBase" id="RU003932"/>
    </source>
</evidence>
<proteinExistence type="inferred from homology"/>
<dbReference type="InterPro" id="IPR000375">
    <property type="entry name" value="Dynamin_stalk"/>
</dbReference>
<dbReference type="GO" id="GO:0051607">
    <property type="term" value="P:defense response to virus"/>
    <property type="evidence" value="ECO:0000318"/>
    <property type="project" value="GO_Central"/>
</dbReference>
<accession>F6VNP1</accession>
<dbReference type="GO" id="GO:0005874">
    <property type="term" value="C:microtubule"/>
    <property type="evidence" value="ECO:0000318"/>
    <property type="project" value="GO_Central"/>
</dbReference>
<dbReference type="InterPro" id="IPR003130">
    <property type="entry name" value="GED"/>
</dbReference>
<dbReference type="FunFam" id="3.40.50.300:FF:000621">
    <property type="entry name" value="Interferon-induced GTP-binding protein Mx1"/>
    <property type="match status" value="1"/>
</dbReference>
<dbReference type="InterPro" id="IPR045063">
    <property type="entry name" value="Dynamin_N"/>
</dbReference>
<dbReference type="Bgee" id="ENSOANG00000006433">
    <property type="expression patterns" value="Expressed in ovary and 8 other cell types or tissues"/>
</dbReference>
<dbReference type="AlphaFoldDB" id="F6VNP1"/>
<evidence type="ECO:0000256" key="3">
    <source>
        <dbReference type="ARBA" id="ARBA00022741"/>
    </source>
</evidence>
<dbReference type="GO" id="GO:0016185">
    <property type="term" value="P:synaptic vesicle budding from presynaptic endocytic zone membrane"/>
    <property type="evidence" value="ECO:0000318"/>
    <property type="project" value="GO_Central"/>
</dbReference>
<evidence type="ECO:0000259" key="7">
    <source>
        <dbReference type="PROSITE" id="PS51388"/>
    </source>
</evidence>
<dbReference type="InParanoid" id="F6VNP1"/>
<dbReference type="InterPro" id="IPR001401">
    <property type="entry name" value="Dynamin_GTPase"/>
</dbReference>
<dbReference type="InterPro" id="IPR019762">
    <property type="entry name" value="Dynamin_GTPase_CS"/>
</dbReference>
<keyword evidence="2" id="KW-0963">Cytoplasm</keyword>
<evidence type="ECO:0000256" key="2">
    <source>
        <dbReference type="ARBA" id="ARBA00022490"/>
    </source>
</evidence>
<dbReference type="RefSeq" id="XP_001511133.3">
    <property type="nucleotide sequence ID" value="XM_001511083.5"/>
</dbReference>
<organism evidence="9 10">
    <name type="scientific">Ornithorhynchus anatinus</name>
    <name type="common">Duckbill platypus</name>
    <dbReference type="NCBI Taxonomy" id="9258"/>
    <lineage>
        <taxon>Eukaryota</taxon>
        <taxon>Metazoa</taxon>
        <taxon>Chordata</taxon>
        <taxon>Craniata</taxon>
        <taxon>Vertebrata</taxon>
        <taxon>Euteleostomi</taxon>
        <taxon>Mammalia</taxon>
        <taxon>Monotremata</taxon>
        <taxon>Ornithorhynchidae</taxon>
        <taxon>Ornithorhynchus</taxon>
    </lineage>
</organism>
<comment type="similarity">
    <text evidence="5">Belongs to the TRAFAC class dynamin-like GTPase superfamily. Dynamin/Fzo/YdjA family.</text>
</comment>
<dbReference type="Ensembl" id="ENSOANT00000010270.3">
    <property type="protein sequence ID" value="ENSOANP00000010268.3"/>
    <property type="gene ID" value="ENSOANG00000006433.3"/>
</dbReference>
<dbReference type="PANTHER" id="PTHR11566">
    <property type="entry name" value="DYNAMIN"/>
    <property type="match status" value="1"/>
</dbReference>
<reference evidence="9" key="2">
    <citation type="submission" date="2025-08" db="UniProtKB">
        <authorList>
            <consortium name="Ensembl"/>
        </authorList>
    </citation>
    <scope>IDENTIFICATION</scope>
    <source>
        <strain evidence="9">Glennie</strain>
    </source>
</reference>
<evidence type="ECO:0000313" key="9">
    <source>
        <dbReference type="Ensembl" id="ENSOANP00000010268.3"/>
    </source>
</evidence>
<name>F6VNP1_ORNAN</name>
<dbReference type="GO" id="GO:0045202">
    <property type="term" value="C:synapse"/>
    <property type="evidence" value="ECO:0000318"/>
    <property type="project" value="GO_Central"/>
</dbReference>
<dbReference type="GO" id="GO:0008017">
    <property type="term" value="F:microtubule binding"/>
    <property type="evidence" value="ECO:0000318"/>
    <property type="project" value="GO_Central"/>
</dbReference>
<dbReference type="Gene3D" id="1.20.120.1240">
    <property type="entry name" value="Dynamin, middle domain"/>
    <property type="match status" value="1"/>
</dbReference>
<dbReference type="GO" id="GO:0005737">
    <property type="term" value="C:cytoplasm"/>
    <property type="evidence" value="ECO:0000318"/>
    <property type="project" value="GO_Central"/>
</dbReference>
<dbReference type="GO" id="GO:0005634">
    <property type="term" value="C:nucleus"/>
    <property type="evidence" value="ECO:0000318"/>
    <property type="project" value="GO_Central"/>
</dbReference>
<dbReference type="FunFam" id="1.20.120.1240:FF:000007">
    <property type="entry name" value="Interferon-induced GTP-binding protein Mx1"/>
    <property type="match status" value="1"/>
</dbReference>
<dbReference type="GO" id="GO:0005525">
    <property type="term" value="F:GTP binding"/>
    <property type="evidence" value="ECO:0007669"/>
    <property type="project" value="UniProtKB-KW"/>
</dbReference>
<dbReference type="RefSeq" id="XP_007665397.2">
    <property type="nucleotide sequence ID" value="XM_007667207.3"/>
</dbReference>
<keyword evidence="3 5" id="KW-0547">Nucleotide-binding</keyword>
<dbReference type="SUPFAM" id="SSF52540">
    <property type="entry name" value="P-loop containing nucleoside triphosphate hydrolases"/>
    <property type="match status" value="1"/>
</dbReference>
<dbReference type="PROSITE" id="PS51718">
    <property type="entry name" value="G_DYNAMIN_2"/>
    <property type="match status" value="1"/>
</dbReference>
<dbReference type="STRING" id="9258.ENSOANP00000010268"/>
<dbReference type="PANTHER" id="PTHR11566:SF231">
    <property type="entry name" value="INTERFERON-INDUCED GTP-BINDING PROTEIN MX"/>
    <property type="match status" value="1"/>
</dbReference>
<dbReference type="FunCoup" id="F6VNP1">
    <property type="interactions" value="239"/>
</dbReference>
<dbReference type="Pfam" id="PF01031">
    <property type="entry name" value="Dynamin_M"/>
    <property type="match status" value="1"/>
</dbReference>
<dbReference type="InterPro" id="IPR020850">
    <property type="entry name" value="GED_dom"/>
</dbReference>
<dbReference type="HOGENOM" id="CLU_008964_8_0_1"/>